<dbReference type="OrthoDB" id="10071220at2759"/>
<evidence type="ECO:0000259" key="2">
    <source>
        <dbReference type="PROSITE" id="PS51457"/>
    </source>
</evidence>
<reference evidence="4 5" key="1">
    <citation type="submission" date="2025-04" db="UniProtKB">
        <authorList>
            <consortium name="RefSeq"/>
        </authorList>
    </citation>
    <scope>IDENTIFICATION</scope>
</reference>
<evidence type="ECO:0000313" key="3">
    <source>
        <dbReference type="Proteomes" id="UP000515156"/>
    </source>
</evidence>
<evidence type="ECO:0000313" key="4">
    <source>
        <dbReference type="RefSeq" id="XP_030076540.1"/>
    </source>
</evidence>
<feature type="domain" description="BEN" evidence="2">
    <location>
        <begin position="457"/>
        <end position="555"/>
    </location>
</feature>
<dbReference type="Pfam" id="PF10523">
    <property type="entry name" value="BEN"/>
    <property type="match status" value="1"/>
</dbReference>
<dbReference type="SMART" id="SM01025">
    <property type="entry name" value="BEN"/>
    <property type="match status" value="1"/>
</dbReference>
<dbReference type="RefSeq" id="XP_030076540.1">
    <property type="nucleotide sequence ID" value="XM_030220680.1"/>
</dbReference>
<dbReference type="GeneID" id="115481498"/>
<keyword evidence="1" id="KW-0175">Coiled coil</keyword>
<proteinExistence type="predicted"/>
<dbReference type="RefSeq" id="XP_030076541.1">
    <property type="nucleotide sequence ID" value="XM_030220681.1"/>
</dbReference>
<organism evidence="3 6">
    <name type="scientific">Microcaecilia unicolor</name>
    <dbReference type="NCBI Taxonomy" id="1415580"/>
    <lineage>
        <taxon>Eukaryota</taxon>
        <taxon>Metazoa</taxon>
        <taxon>Chordata</taxon>
        <taxon>Craniata</taxon>
        <taxon>Vertebrata</taxon>
        <taxon>Euteleostomi</taxon>
        <taxon>Amphibia</taxon>
        <taxon>Gymnophiona</taxon>
        <taxon>Siphonopidae</taxon>
        <taxon>Microcaecilia</taxon>
    </lineage>
</organism>
<accession>A0A6P7ZB17</accession>
<gene>
    <name evidence="4 5 6" type="primary">LOC115481498</name>
</gene>
<sequence>MFDGVCDMHALQSQNLRMEQEVGAEEQSESRQQYEMMSNGLEGDILCNASFQPHHDLDLLDSPRHAASLECVNGQPQVVLPILGRTNHHLLNSKEEMSKARKRQKTSSFSFPFPQEINGQELQSSAVNNGCHRDRARLSRAHPGLSLAYSSLHECNHQSLEAPETTGLEYTPRDGFQWSGHAGSNSCRSRVTELYAELVKELELQVTELQRLLASREEISVQQDRRIKRLELENQQLKSQLQSLEEQNDLLSSRSSADKSACGRLLLDSKHSSVDITENNLQFLKGLVGYLERSSTTQVNGTHPLVPLHSKREPKYSSTDMQEPPILPPPADVRVSPILPPPAHVQETAVLPPTAHVREPLHEDVREPPYVDVREALVVPPAHVRESSPVGMLRVSSVTSGFQYWMNAEDSSGSPAAPNDSSGIWDETIQDTLPDGTPAWASPAEENGRPKLELIPNSGVYITHHQLDDLSQISTDKPKLMTRRLLDYFFSRETLARSSATGQRIAHNNTTMEKPIRLPIAVVNAIKEYVTKACGRGCNFNAVINSKCGTSRRAVKKMSIRIDWMEGGRQRCPTNTFGPKGSLFP</sequence>
<name>A0A6P7ZB17_9AMPH</name>
<dbReference type="InterPro" id="IPR018379">
    <property type="entry name" value="BEN_domain"/>
</dbReference>
<dbReference type="AlphaFoldDB" id="A0A6P7ZB17"/>
<evidence type="ECO:0000313" key="5">
    <source>
        <dbReference type="RefSeq" id="XP_030076541.1"/>
    </source>
</evidence>
<dbReference type="Gene3D" id="1.10.10.2590">
    <property type="entry name" value="BEN domain"/>
    <property type="match status" value="1"/>
</dbReference>
<feature type="coiled-coil region" evidence="1">
    <location>
        <begin position="199"/>
        <end position="254"/>
    </location>
</feature>
<dbReference type="KEGG" id="muo:115481498"/>
<dbReference type="GO" id="GO:0003677">
    <property type="term" value="F:DNA binding"/>
    <property type="evidence" value="ECO:0007669"/>
    <property type="project" value="InterPro"/>
</dbReference>
<evidence type="ECO:0000313" key="6">
    <source>
        <dbReference type="RefSeq" id="XP_030076542.1"/>
    </source>
</evidence>
<keyword evidence="3" id="KW-1185">Reference proteome</keyword>
<protein>
    <submittedName>
        <fullName evidence="4 5">Uncharacterized protein LOC115481498 isoform X1</fullName>
    </submittedName>
</protein>
<dbReference type="RefSeq" id="XP_030076542.1">
    <property type="nucleotide sequence ID" value="XM_030220682.1"/>
</dbReference>
<dbReference type="PROSITE" id="PS51457">
    <property type="entry name" value="BEN"/>
    <property type="match status" value="1"/>
</dbReference>
<evidence type="ECO:0000256" key="1">
    <source>
        <dbReference type="SAM" id="Coils"/>
    </source>
</evidence>
<dbReference type="Proteomes" id="UP000515156">
    <property type="component" value="Chromosome 12"/>
</dbReference>